<dbReference type="GO" id="GO:0008270">
    <property type="term" value="F:zinc ion binding"/>
    <property type="evidence" value="ECO:0007669"/>
    <property type="project" value="InterPro"/>
</dbReference>
<evidence type="ECO:0000256" key="2">
    <source>
        <dbReference type="ARBA" id="ARBA00023242"/>
    </source>
</evidence>
<dbReference type="GO" id="GO:0003690">
    <property type="term" value="F:double-stranded DNA binding"/>
    <property type="evidence" value="ECO:0007669"/>
    <property type="project" value="TreeGrafter"/>
</dbReference>
<dbReference type="Pfam" id="PF05033">
    <property type="entry name" value="Pre-SET"/>
    <property type="match status" value="1"/>
</dbReference>
<evidence type="ECO:0000256" key="1">
    <source>
        <dbReference type="ARBA" id="ARBA00004584"/>
    </source>
</evidence>
<dbReference type="AlphaFoldDB" id="A0A151TJC3"/>
<protein>
    <submittedName>
        <fullName evidence="5">Histone-lysine N-methyltransferase, H3 lysine-9 specific SUVH5</fullName>
    </submittedName>
</protein>
<dbReference type="GO" id="GO:0042054">
    <property type="term" value="F:histone methyltransferase activity"/>
    <property type="evidence" value="ECO:0007669"/>
    <property type="project" value="InterPro"/>
</dbReference>
<dbReference type="InterPro" id="IPR003105">
    <property type="entry name" value="SRA_YDG"/>
</dbReference>
<dbReference type="InterPro" id="IPR015947">
    <property type="entry name" value="PUA-like_sf"/>
</dbReference>
<evidence type="ECO:0000313" key="5">
    <source>
        <dbReference type="EMBL" id="KYP67133.1"/>
    </source>
</evidence>
<feature type="domain" description="YDG" evidence="4">
    <location>
        <begin position="1"/>
        <end position="37"/>
    </location>
</feature>
<gene>
    <name evidence="5" type="ORF">KK1_013456</name>
</gene>
<keyword evidence="2 3" id="KW-0539">Nucleus</keyword>
<dbReference type="PANTHER" id="PTHR45660:SF46">
    <property type="entry name" value="HISTONE-LYSINE N-METHYLTRANSFERASE, H3 LYSINE-9 SPECIFIC SUVH6"/>
    <property type="match status" value="1"/>
</dbReference>
<dbReference type="SUPFAM" id="SSF88697">
    <property type="entry name" value="PUA domain-like"/>
    <property type="match status" value="1"/>
</dbReference>
<dbReference type="Gene3D" id="2.170.270.10">
    <property type="entry name" value="SET domain"/>
    <property type="match status" value="1"/>
</dbReference>
<evidence type="ECO:0000256" key="3">
    <source>
        <dbReference type="PROSITE-ProRule" id="PRU00358"/>
    </source>
</evidence>
<reference evidence="5 6" key="1">
    <citation type="journal article" date="2012" name="Nat. Biotechnol.">
        <title>Draft genome sequence of pigeonpea (Cajanus cajan), an orphan legume crop of resource-poor farmers.</title>
        <authorList>
            <person name="Varshney R.K."/>
            <person name="Chen W."/>
            <person name="Li Y."/>
            <person name="Bharti A.K."/>
            <person name="Saxena R.K."/>
            <person name="Schlueter J.A."/>
            <person name="Donoghue M.T."/>
            <person name="Azam S."/>
            <person name="Fan G."/>
            <person name="Whaley A.M."/>
            <person name="Farmer A.D."/>
            <person name="Sheridan J."/>
            <person name="Iwata A."/>
            <person name="Tuteja R."/>
            <person name="Penmetsa R.V."/>
            <person name="Wu W."/>
            <person name="Upadhyaya H.D."/>
            <person name="Yang S.P."/>
            <person name="Shah T."/>
            <person name="Saxena K.B."/>
            <person name="Michael T."/>
            <person name="McCombie W.R."/>
            <person name="Yang B."/>
            <person name="Zhang G."/>
            <person name="Yang H."/>
            <person name="Wang J."/>
            <person name="Spillane C."/>
            <person name="Cook D.R."/>
            <person name="May G.D."/>
            <person name="Xu X."/>
            <person name="Jackson S.A."/>
        </authorList>
    </citation>
    <scope>NUCLEOTIDE SEQUENCE [LARGE SCALE GENOMIC DNA]</scope>
    <source>
        <strain evidence="6">cv. Asha</strain>
    </source>
</reference>
<dbReference type="PANTHER" id="PTHR45660">
    <property type="entry name" value="HISTONE-LYSINE N-METHYLTRANSFERASE SETMAR"/>
    <property type="match status" value="1"/>
</dbReference>
<dbReference type="Gramene" id="C.cajan_13052.t">
    <property type="protein sequence ID" value="C.cajan_13052.t.cds1"/>
    <property type="gene ID" value="C.cajan_13052"/>
</dbReference>
<dbReference type="InterPro" id="IPR007728">
    <property type="entry name" value="Pre-SET_dom"/>
</dbReference>
<evidence type="ECO:0000259" key="4">
    <source>
        <dbReference type="PROSITE" id="PS51015"/>
    </source>
</evidence>
<dbReference type="InterPro" id="IPR046341">
    <property type="entry name" value="SET_dom_sf"/>
</dbReference>
<dbReference type="GO" id="GO:0005634">
    <property type="term" value="C:nucleus"/>
    <property type="evidence" value="ECO:0007669"/>
    <property type="project" value="UniProtKB-SubCell"/>
</dbReference>
<dbReference type="STRING" id="3821.A0A151TJC3"/>
<comment type="subcellular location">
    <subcellularLocation>
        <location evidence="1">Chromosome</location>
        <location evidence="1">Centromere</location>
    </subcellularLocation>
    <subcellularLocation>
        <location evidence="3">Nucleus</location>
    </subcellularLocation>
</comment>
<dbReference type="SUPFAM" id="SSF82199">
    <property type="entry name" value="SET domain"/>
    <property type="match status" value="1"/>
</dbReference>
<dbReference type="Gene3D" id="2.30.280.10">
    <property type="entry name" value="SRA-YDG"/>
    <property type="match status" value="1"/>
</dbReference>
<dbReference type="EMBL" id="CM003608">
    <property type="protein sequence ID" value="KYP67133.1"/>
    <property type="molecule type" value="Genomic_DNA"/>
</dbReference>
<evidence type="ECO:0000313" key="6">
    <source>
        <dbReference type="Proteomes" id="UP000075243"/>
    </source>
</evidence>
<dbReference type="Pfam" id="PF02182">
    <property type="entry name" value="SAD_SRA"/>
    <property type="match status" value="1"/>
</dbReference>
<accession>A0A151TJC3</accession>
<keyword evidence="6" id="KW-1185">Reference proteome</keyword>
<proteinExistence type="predicted"/>
<dbReference type="InterPro" id="IPR051357">
    <property type="entry name" value="H3K9_HMTase_SUVAR3-9"/>
</dbReference>
<organism evidence="5 6">
    <name type="scientific">Cajanus cajan</name>
    <name type="common">Pigeon pea</name>
    <name type="synonym">Cajanus indicus</name>
    <dbReference type="NCBI Taxonomy" id="3821"/>
    <lineage>
        <taxon>Eukaryota</taxon>
        <taxon>Viridiplantae</taxon>
        <taxon>Streptophyta</taxon>
        <taxon>Embryophyta</taxon>
        <taxon>Tracheophyta</taxon>
        <taxon>Spermatophyta</taxon>
        <taxon>Magnoliopsida</taxon>
        <taxon>eudicotyledons</taxon>
        <taxon>Gunneridae</taxon>
        <taxon>Pentapetalae</taxon>
        <taxon>rosids</taxon>
        <taxon>fabids</taxon>
        <taxon>Fabales</taxon>
        <taxon>Fabaceae</taxon>
        <taxon>Papilionoideae</taxon>
        <taxon>50 kb inversion clade</taxon>
        <taxon>NPAAA clade</taxon>
        <taxon>indigoferoid/millettioid clade</taxon>
        <taxon>Phaseoleae</taxon>
        <taxon>Cajanus</taxon>
    </lineage>
</organism>
<dbReference type="GO" id="GO:0000775">
    <property type="term" value="C:chromosome, centromeric region"/>
    <property type="evidence" value="ECO:0007669"/>
    <property type="project" value="UniProtKB-SubCell"/>
</dbReference>
<sequence>MDGKCKTYVYDGLYEVESCWQDVGPHGKLVFKFRLRRIPGQPELALKEVKKSKKFKTREGVCLDDISYGKHRIPICAVNTIDDEKPPQFNYITSMIYPNCRLDDLEGCDCTNGCSDF</sequence>
<name>A0A151TJC3_CAJCA</name>
<dbReference type="PROSITE" id="PS51015">
    <property type="entry name" value="YDG"/>
    <property type="match status" value="1"/>
</dbReference>
<dbReference type="InterPro" id="IPR036987">
    <property type="entry name" value="SRA-YDG_sf"/>
</dbReference>
<dbReference type="Proteomes" id="UP000075243">
    <property type="component" value="Chromosome 6"/>
</dbReference>